<evidence type="ECO:0000313" key="2">
    <source>
        <dbReference type="EMBL" id="GGK90934.1"/>
    </source>
</evidence>
<keyword evidence="1" id="KW-1133">Transmembrane helix</keyword>
<name>A0AA37BM40_9ACTN</name>
<accession>A0AA37BM40</accession>
<reference evidence="2" key="1">
    <citation type="journal article" date="2014" name="Int. J. Syst. Evol. Microbiol.">
        <title>Complete genome sequence of Corynebacterium casei LMG S-19264T (=DSM 44701T), isolated from a smear-ripened cheese.</title>
        <authorList>
            <consortium name="US DOE Joint Genome Institute (JGI-PGF)"/>
            <person name="Walter F."/>
            <person name="Albersmeier A."/>
            <person name="Kalinowski J."/>
            <person name="Ruckert C."/>
        </authorList>
    </citation>
    <scope>NUCLEOTIDE SEQUENCE</scope>
    <source>
        <strain evidence="2">JCM 3093</strain>
    </source>
</reference>
<evidence type="ECO:0000313" key="3">
    <source>
        <dbReference type="Proteomes" id="UP000627984"/>
    </source>
</evidence>
<keyword evidence="1" id="KW-0472">Membrane</keyword>
<dbReference type="EMBL" id="BMQD01000023">
    <property type="protein sequence ID" value="GGK90934.1"/>
    <property type="molecule type" value="Genomic_DNA"/>
</dbReference>
<dbReference type="AlphaFoldDB" id="A0AA37BM40"/>
<dbReference type="Proteomes" id="UP000627984">
    <property type="component" value="Unassembled WGS sequence"/>
</dbReference>
<keyword evidence="1" id="KW-0812">Transmembrane</keyword>
<proteinExistence type="predicted"/>
<evidence type="ECO:0000256" key="1">
    <source>
        <dbReference type="SAM" id="Phobius"/>
    </source>
</evidence>
<gene>
    <name evidence="2" type="ORF">GCM10010126_58000</name>
</gene>
<reference evidence="2" key="2">
    <citation type="submission" date="2022-09" db="EMBL/GenBank/DDBJ databases">
        <authorList>
            <person name="Sun Q."/>
            <person name="Ohkuma M."/>
        </authorList>
    </citation>
    <scope>NUCLEOTIDE SEQUENCE</scope>
    <source>
        <strain evidence="2">JCM 3093</strain>
    </source>
</reference>
<comment type="caution">
    <text evidence="2">The sequence shown here is derived from an EMBL/GenBank/DDBJ whole genome shotgun (WGS) entry which is preliminary data.</text>
</comment>
<protein>
    <submittedName>
        <fullName evidence="2">Uncharacterized protein</fullName>
    </submittedName>
</protein>
<sequence>MPMGSSGNARGWALPLAVLTSFVLAAVAVLFNLEVMSWVAAGFGAVLGVVALFKRETSAEEGPVGSGSRLSAGWVQKALIVGGVLIFGAAVALRIIVNPVSSEAATPCAEPSDPITRAKVTSTPPAAHPGLELKSALYSIKYNRADSMTLEISGQITTQVPDGQLLYPFKRAEPGTRDHKGNPGSGRFFWGRDAEITLDQNGCWYQQRSNFGGYSGARGLTFYYYVGLVPRAQLSCMDRLVSTKAGKEHGQDTDDLTRCGVTMLGYAHIPTDPL</sequence>
<feature type="transmembrane region" description="Helical" evidence="1">
    <location>
        <begin position="37"/>
        <end position="53"/>
    </location>
</feature>
<feature type="transmembrane region" description="Helical" evidence="1">
    <location>
        <begin position="12"/>
        <end position="31"/>
    </location>
</feature>
<organism evidence="2 3">
    <name type="scientific">Planomonospora parontospora</name>
    <dbReference type="NCBI Taxonomy" id="58119"/>
    <lineage>
        <taxon>Bacteria</taxon>
        <taxon>Bacillati</taxon>
        <taxon>Actinomycetota</taxon>
        <taxon>Actinomycetes</taxon>
        <taxon>Streptosporangiales</taxon>
        <taxon>Streptosporangiaceae</taxon>
        <taxon>Planomonospora</taxon>
    </lineage>
</organism>
<feature type="transmembrane region" description="Helical" evidence="1">
    <location>
        <begin position="74"/>
        <end position="97"/>
    </location>
</feature>